<sequence length="132" mass="15895">MNYYKQVAKMLGVELNEEFDVNYMNGYRYQLTEDGLMFKDKLSTTWLGYSSPILSKLLRGDYSIVKLPWRPKNGEHYYVYSTYHKTVLETNWQGVTEDLLYWNIGNCFRTREEARKKGKEIMEKIEKEYRES</sequence>
<reference evidence="1" key="1">
    <citation type="journal article" date="2021" name="Proc. Natl. Acad. Sci. U.S.A.">
        <title>A Catalog of Tens of Thousands of Viruses from Human Metagenomes Reveals Hidden Associations with Chronic Diseases.</title>
        <authorList>
            <person name="Tisza M.J."/>
            <person name="Buck C.B."/>
        </authorList>
    </citation>
    <scope>NUCLEOTIDE SEQUENCE</scope>
    <source>
        <strain evidence="1">Ctza028</strain>
    </source>
</reference>
<accession>A0A8S5Q450</accession>
<protein>
    <submittedName>
        <fullName evidence="1">Uncharacterized protein</fullName>
    </submittedName>
</protein>
<evidence type="ECO:0000313" key="1">
    <source>
        <dbReference type="EMBL" id="DAE13784.1"/>
    </source>
</evidence>
<dbReference type="EMBL" id="BK015569">
    <property type="protein sequence ID" value="DAE13784.1"/>
    <property type="molecule type" value="Genomic_DNA"/>
</dbReference>
<name>A0A8S5Q450_9CAUD</name>
<proteinExistence type="predicted"/>
<organism evidence="1">
    <name type="scientific">Podoviridae sp. ctza028</name>
    <dbReference type="NCBI Taxonomy" id="2825289"/>
    <lineage>
        <taxon>Viruses</taxon>
        <taxon>Duplodnaviria</taxon>
        <taxon>Heunggongvirae</taxon>
        <taxon>Uroviricota</taxon>
        <taxon>Caudoviricetes</taxon>
    </lineage>
</organism>